<keyword evidence="1" id="KW-0812">Transmembrane</keyword>
<organism evidence="2 3">
    <name type="scientific">Phytophthora nicotianae P1976</name>
    <dbReference type="NCBI Taxonomy" id="1317066"/>
    <lineage>
        <taxon>Eukaryota</taxon>
        <taxon>Sar</taxon>
        <taxon>Stramenopiles</taxon>
        <taxon>Oomycota</taxon>
        <taxon>Peronosporomycetes</taxon>
        <taxon>Peronosporales</taxon>
        <taxon>Peronosporaceae</taxon>
        <taxon>Phytophthora</taxon>
    </lineage>
</organism>
<evidence type="ECO:0000256" key="1">
    <source>
        <dbReference type="SAM" id="Phobius"/>
    </source>
</evidence>
<proteinExistence type="predicted"/>
<feature type="transmembrane region" description="Helical" evidence="1">
    <location>
        <begin position="216"/>
        <end position="242"/>
    </location>
</feature>
<dbReference type="Gene3D" id="3.80.10.10">
    <property type="entry name" value="Ribonuclease Inhibitor"/>
    <property type="match status" value="1"/>
</dbReference>
<feature type="transmembrane region" description="Helical" evidence="1">
    <location>
        <begin position="28"/>
        <end position="58"/>
    </location>
</feature>
<accession>A0A080Z4W8</accession>
<dbReference type="SUPFAM" id="SSF52058">
    <property type="entry name" value="L domain-like"/>
    <property type="match status" value="1"/>
</dbReference>
<protein>
    <submittedName>
        <fullName evidence="2">Uncharacterized protein</fullName>
    </submittedName>
</protein>
<name>A0A080Z4W8_PHYNI</name>
<feature type="transmembrane region" description="Helical" evidence="1">
    <location>
        <begin position="78"/>
        <end position="99"/>
    </location>
</feature>
<dbReference type="AlphaFoldDB" id="A0A080Z4W8"/>
<dbReference type="Proteomes" id="UP000028582">
    <property type="component" value="Unassembled WGS sequence"/>
</dbReference>
<gene>
    <name evidence="2" type="ORF">F444_20332</name>
</gene>
<evidence type="ECO:0000313" key="2">
    <source>
        <dbReference type="EMBL" id="ETO61679.1"/>
    </source>
</evidence>
<evidence type="ECO:0000313" key="3">
    <source>
        <dbReference type="Proteomes" id="UP000028582"/>
    </source>
</evidence>
<dbReference type="InterPro" id="IPR032675">
    <property type="entry name" value="LRR_dom_sf"/>
</dbReference>
<dbReference type="EMBL" id="ANJA01003739">
    <property type="protein sequence ID" value="ETO61679.1"/>
    <property type="molecule type" value="Genomic_DNA"/>
</dbReference>
<feature type="transmembrane region" description="Helical" evidence="1">
    <location>
        <begin position="262"/>
        <end position="292"/>
    </location>
</feature>
<reference evidence="2 3" key="1">
    <citation type="submission" date="2013-11" db="EMBL/GenBank/DDBJ databases">
        <title>The Genome Sequence of Phytophthora parasitica P1976.</title>
        <authorList>
            <consortium name="The Broad Institute Genomics Platform"/>
            <person name="Russ C."/>
            <person name="Tyler B."/>
            <person name="Panabieres F."/>
            <person name="Shan W."/>
            <person name="Tripathy S."/>
            <person name="Grunwald N."/>
            <person name="Machado M."/>
            <person name="Johnson C.S."/>
            <person name="Walker B."/>
            <person name="Young S."/>
            <person name="Zeng Q."/>
            <person name="Gargeya S."/>
            <person name="Fitzgerald M."/>
            <person name="Haas B."/>
            <person name="Abouelleil A."/>
            <person name="Allen A.W."/>
            <person name="Alvarado L."/>
            <person name="Arachchi H.M."/>
            <person name="Berlin A.M."/>
            <person name="Chapman S.B."/>
            <person name="Gainer-Dewar J."/>
            <person name="Goldberg J."/>
            <person name="Griggs A."/>
            <person name="Gujja S."/>
            <person name="Hansen M."/>
            <person name="Howarth C."/>
            <person name="Imamovic A."/>
            <person name="Ireland A."/>
            <person name="Larimer J."/>
            <person name="McCowan C."/>
            <person name="Murphy C."/>
            <person name="Pearson M."/>
            <person name="Poon T.W."/>
            <person name="Priest M."/>
            <person name="Roberts A."/>
            <person name="Saif S."/>
            <person name="Shea T."/>
            <person name="Sisk P."/>
            <person name="Sykes S."/>
            <person name="Wortman J."/>
            <person name="Nusbaum C."/>
            <person name="Birren B."/>
        </authorList>
    </citation>
    <scope>NUCLEOTIDE SEQUENCE [LARGE SCALE GENOMIC DNA]</scope>
    <source>
        <strain evidence="2 3">P1976</strain>
    </source>
</reference>
<dbReference type="OrthoDB" id="91923at2759"/>
<sequence>MLRLAGVVKRRRSTLAAIRRSGGSFSQFNLHLCWFGFIALHGFCLAYFLTIAWCYWNLSETFLDVWLSYYDLGIGTRHYHAIAVVHGCLAALHFVYLLWMLGWSFKKRRLVVAVFNVFNRSGKNLNEKQPGIICRLYRGALSRIGILDVDGPYFDLVLLFREIVETALQTQQAYRMSLLLPRVELNRGYAAMLVINCWSTAIVHSLYHVDATKRRLLAVLADCALDLVTSVGITTVLLAIYYPDFDADLTSFPPHKWYEDVWIVHVLSEFQILLVSSWGDLTLRVIFALSMISNMNNMKKLLSMKMPKRRKLKLKNQETVIMPLNPSLSDTTDSRTQSKLDIVVASESRFTQILFFLWGLAILVVHLYAEAITKLPQCKMQVKPWFTTESSCSLLMLDCYESKFSGKASDFTTQWSNFDRKTTNRVVIRHCPNLEVPDLLTDCSQLGVLKIYNSTITIWNKSAALSQSYHPNLAALYLVRVHLPNGELPAGLLDDDFPQNLEDIEFCATNLRSLPEDFDLKWPKFASIYLEKCEFTEVSASLARLAPVDLSLAGNPISTLPPSLIDGTVDFLHVGSTLISELPARITGASNSFVLRVDNTNVSFFWDWIDTVVEHSDIGIVVIHPILATSSPYCADLQRIYDREQVDFSVPWSDGQSRILSNATMENWPILQATVSCDSWWSSTWYPLDFEDVYSGIKDD</sequence>
<comment type="caution">
    <text evidence="2">The sequence shown here is derived from an EMBL/GenBank/DDBJ whole genome shotgun (WGS) entry which is preliminary data.</text>
</comment>
<keyword evidence="1" id="KW-1133">Transmembrane helix</keyword>
<keyword evidence="1" id="KW-0472">Membrane</keyword>
<feature type="transmembrane region" description="Helical" evidence="1">
    <location>
        <begin position="350"/>
        <end position="369"/>
    </location>
</feature>